<protein>
    <submittedName>
        <fullName evidence="1">Uncharacterized protein</fullName>
    </submittedName>
</protein>
<comment type="caution">
    <text evidence="1">The sequence shown here is derived from an EMBL/GenBank/DDBJ whole genome shotgun (WGS) entry which is preliminary data.</text>
</comment>
<reference evidence="1 2" key="1">
    <citation type="journal article" date="2013" name="Genome Announc.">
        <title>Draft Genome Sequence of Helicobacter fennelliae Strain MRY12-0050, Isolated from a Bacteremia Patient.</title>
        <authorList>
            <person name="Rimbara E."/>
            <person name="Matsui M."/>
            <person name="Mori S."/>
            <person name="Suzuki S."/>
            <person name="Suzuki M."/>
            <person name="Kim H."/>
            <person name="Sekizuka T."/>
            <person name="Kuroda M."/>
            <person name="Shibayama K."/>
        </authorList>
    </citation>
    <scope>NUCLEOTIDE SEQUENCE [LARGE SCALE GENOMIC DNA]</scope>
    <source>
        <strain evidence="1 2">MRY12-0050</strain>
    </source>
</reference>
<dbReference type="Proteomes" id="UP000018143">
    <property type="component" value="Unassembled WGS sequence"/>
</dbReference>
<gene>
    <name evidence="1" type="ORF">HFN_2359</name>
</gene>
<name>T1CZT5_9HELI</name>
<evidence type="ECO:0000313" key="2">
    <source>
        <dbReference type="Proteomes" id="UP000018143"/>
    </source>
</evidence>
<dbReference type="AlphaFoldDB" id="T1CZT5"/>
<sequence length="45" mass="5471">MLGKIHTRKFIEILVFGFRAWIIPKNTPKDYRVCENNQVYLKYLL</sequence>
<keyword evidence="2" id="KW-1185">Reference proteome</keyword>
<dbReference type="STRING" id="1325130.HFN_2359"/>
<proteinExistence type="predicted"/>
<organism evidence="1 2">
    <name type="scientific">Helicobacter fennelliae MRY12-0050</name>
    <dbReference type="NCBI Taxonomy" id="1325130"/>
    <lineage>
        <taxon>Bacteria</taxon>
        <taxon>Pseudomonadati</taxon>
        <taxon>Campylobacterota</taxon>
        <taxon>Epsilonproteobacteria</taxon>
        <taxon>Campylobacterales</taxon>
        <taxon>Helicobacteraceae</taxon>
        <taxon>Helicobacter</taxon>
    </lineage>
</organism>
<dbReference type="EMBL" id="BASD01000005">
    <property type="protein sequence ID" value="GAD18431.1"/>
    <property type="molecule type" value="Genomic_DNA"/>
</dbReference>
<evidence type="ECO:0000313" key="1">
    <source>
        <dbReference type="EMBL" id="GAD18431.1"/>
    </source>
</evidence>
<accession>T1CZT5</accession>